<keyword evidence="2" id="KW-0813">Transport</keyword>
<feature type="signal peptide" evidence="3">
    <location>
        <begin position="1"/>
        <end position="22"/>
    </location>
</feature>
<accession>A0A445CQS0</accession>
<dbReference type="InterPro" id="IPR045033">
    <property type="entry name" value="PILS1/3/4/5/7"/>
</dbReference>
<comment type="caution">
    <text evidence="4">The sequence shown here is derived from an EMBL/GenBank/DDBJ whole genome shotgun (WGS) entry which is preliminary data.</text>
</comment>
<sequence length="229" mass="26481">MVVNCVYYLVTTCALCVQSCTGRRNEHSHYIYNRVNFGMDPSQNHKGSQKPRKFDNWCVFCRHRNLGNLPIIIIPAICKDKGSPFGDLDVCYIGAVYIWSYVYNIMRESLATRVIKHYNKLNQRMPLIYVKLYRYHIGTLTSDIANMNDVLLVKSAGLKKNIHVVRFDMGYHTPEKITKYGWRRDMLGLATPRNGSILQAEWTWDATILQSSNVAWKYGVSGPFWSLDI</sequence>
<dbReference type="PANTHER" id="PTHR31651:SF21">
    <property type="entry name" value="AUXIN EFFLUX CARRIER FAMILY PROTEIN"/>
    <property type="match status" value="1"/>
</dbReference>
<keyword evidence="5" id="KW-1185">Reference proteome</keyword>
<dbReference type="PANTHER" id="PTHR31651">
    <property type="match status" value="1"/>
</dbReference>
<evidence type="ECO:0000256" key="2">
    <source>
        <dbReference type="ARBA" id="ARBA00022448"/>
    </source>
</evidence>
<evidence type="ECO:0000313" key="5">
    <source>
        <dbReference type="Proteomes" id="UP000289738"/>
    </source>
</evidence>
<proteinExistence type="predicted"/>
<feature type="chain" id="PRO_5019281469" evidence="3">
    <location>
        <begin position="23"/>
        <end position="229"/>
    </location>
</feature>
<evidence type="ECO:0000256" key="1">
    <source>
        <dbReference type="ARBA" id="ARBA00004308"/>
    </source>
</evidence>
<dbReference type="AlphaFoldDB" id="A0A445CQS0"/>
<dbReference type="STRING" id="3818.A0A445CQS0"/>
<evidence type="ECO:0000313" key="4">
    <source>
        <dbReference type="EMBL" id="RYR53248.1"/>
    </source>
</evidence>
<dbReference type="GO" id="GO:0080162">
    <property type="term" value="P:endoplasmic reticulum to cytosol auxin transport"/>
    <property type="evidence" value="ECO:0007669"/>
    <property type="project" value="InterPro"/>
</dbReference>
<protein>
    <submittedName>
        <fullName evidence="4">Uncharacterized protein</fullName>
    </submittedName>
</protein>
<dbReference type="Proteomes" id="UP000289738">
    <property type="component" value="Chromosome A06"/>
</dbReference>
<organism evidence="4 5">
    <name type="scientific">Arachis hypogaea</name>
    <name type="common">Peanut</name>
    <dbReference type="NCBI Taxonomy" id="3818"/>
    <lineage>
        <taxon>Eukaryota</taxon>
        <taxon>Viridiplantae</taxon>
        <taxon>Streptophyta</taxon>
        <taxon>Embryophyta</taxon>
        <taxon>Tracheophyta</taxon>
        <taxon>Spermatophyta</taxon>
        <taxon>Magnoliopsida</taxon>
        <taxon>eudicotyledons</taxon>
        <taxon>Gunneridae</taxon>
        <taxon>Pentapetalae</taxon>
        <taxon>rosids</taxon>
        <taxon>fabids</taxon>
        <taxon>Fabales</taxon>
        <taxon>Fabaceae</taxon>
        <taxon>Papilionoideae</taxon>
        <taxon>50 kb inversion clade</taxon>
        <taxon>dalbergioids sensu lato</taxon>
        <taxon>Dalbergieae</taxon>
        <taxon>Pterocarpus clade</taxon>
        <taxon>Arachis</taxon>
    </lineage>
</organism>
<gene>
    <name evidence="4" type="ORF">Ahy_A06g028265</name>
</gene>
<evidence type="ECO:0000256" key="3">
    <source>
        <dbReference type="SAM" id="SignalP"/>
    </source>
</evidence>
<dbReference type="GO" id="GO:0012505">
    <property type="term" value="C:endomembrane system"/>
    <property type="evidence" value="ECO:0007669"/>
    <property type="project" value="UniProtKB-SubCell"/>
</dbReference>
<keyword evidence="3" id="KW-0732">Signal</keyword>
<name>A0A445CQS0_ARAHY</name>
<dbReference type="EMBL" id="SDMP01000006">
    <property type="protein sequence ID" value="RYR53248.1"/>
    <property type="molecule type" value="Genomic_DNA"/>
</dbReference>
<comment type="subcellular location">
    <subcellularLocation>
        <location evidence="1">Endomembrane system</location>
    </subcellularLocation>
</comment>
<reference evidence="4 5" key="1">
    <citation type="submission" date="2019-01" db="EMBL/GenBank/DDBJ databases">
        <title>Sequencing of cultivated peanut Arachis hypogaea provides insights into genome evolution and oil improvement.</title>
        <authorList>
            <person name="Chen X."/>
        </authorList>
    </citation>
    <scope>NUCLEOTIDE SEQUENCE [LARGE SCALE GENOMIC DNA]</scope>
    <source>
        <strain evidence="5">cv. Fuhuasheng</strain>
        <tissue evidence="4">Leaves</tissue>
    </source>
</reference>